<feature type="transmembrane region" description="Helical" evidence="1">
    <location>
        <begin position="71"/>
        <end position="92"/>
    </location>
</feature>
<dbReference type="EMBL" id="FMAI01000009">
    <property type="protein sequence ID" value="SCB42517.1"/>
    <property type="molecule type" value="Genomic_DNA"/>
</dbReference>
<dbReference type="AlphaFoldDB" id="A0A1C3WR65"/>
<accession>A0A1C3WR65</accession>
<dbReference type="Proteomes" id="UP000199184">
    <property type="component" value="Unassembled WGS sequence"/>
</dbReference>
<gene>
    <name evidence="2" type="ORF">GA0061098_1009130</name>
</gene>
<evidence type="ECO:0000313" key="2">
    <source>
        <dbReference type="EMBL" id="SCB42517.1"/>
    </source>
</evidence>
<feature type="transmembrane region" description="Helical" evidence="1">
    <location>
        <begin position="20"/>
        <end position="41"/>
    </location>
</feature>
<protein>
    <submittedName>
        <fullName evidence="2">Uncharacterized protein</fullName>
    </submittedName>
</protein>
<organism evidence="2 3">
    <name type="scientific">Bradyrhizobium shewense</name>
    <dbReference type="NCBI Taxonomy" id="1761772"/>
    <lineage>
        <taxon>Bacteria</taxon>
        <taxon>Pseudomonadati</taxon>
        <taxon>Pseudomonadota</taxon>
        <taxon>Alphaproteobacteria</taxon>
        <taxon>Hyphomicrobiales</taxon>
        <taxon>Nitrobacteraceae</taxon>
        <taxon>Bradyrhizobium</taxon>
    </lineage>
</organism>
<proteinExistence type="predicted"/>
<name>A0A1C3WR65_9BRAD</name>
<keyword evidence="1" id="KW-0812">Transmembrane</keyword>
<dbReference type="RefSeq" id="WP_091959163.1">
    <property type="nucleotide sequence ID" value="NZ_FMAI01000009.1"/>
</dbReference>
<sequence length="96" mass="10548">MTIAAGGEGDGIFQPSFVHLFMRTTAAVNTGAMFSVFALAVNDSLLKGSAIFLMVTYLSMFNYWRRLLAPVGMALFLFAMAKWLDIDFVAVLSKLK</sequence>
<keyword evidence="1" id="KW-1133">Transmembrane helix</keyword>
<evidence type="ECO:0000313" key="3">
    <source>
        <dbReference type="Proteomes" id="UP000199184"/>
    </source>
</evidence>
<reference evidence="3" key="1">
    <citation type="submission" date="2016-08" db="EMBL/GenBank/DDBJ databases">
        <authorList>
            <person name="Varghese N."/>
            <person name="Submissions Spin"/>
        </authorList>
    </citation>
    <scope>NUCLEOTIDE SEQUENCE [LARGE SCALE GENOMIC DNA]</scope>
    <source>
        <strain evidence="3">ERR11</strain>
    </source>
</reference>
<evidence type="ECO:0000256" key="1">
    <source>
        <dbReference type="SAM" id="Phobius"/>
    </source>
</evidence>
<keyword evidence="1" id="KW-0472">Membrane</keyword>
<keyword evidence="3" id="KW-1185">Reference proteome</keyword>